<protein>
    <submittedName>
        <fullName evidence="2">Uncharacterized protein</fullName>
    </submittedName>
</protein>
<sequence>VRVRRGKKGARPGGDPMNNPEEDEDNGDALWDFVAEKDKEALGRGAYMETFAGKAVETVCLGGIAFSVLWEIYINSPFFVRKMPMVNILDSIPQG</sequence>
<proteinExistence type="predicted"/>
<feature type="compositionally biased region" description="Basic residues" evidence="1">
    <location>
        <begin position="1"/>
        <end position="10"/>
    </location>
</feature>
<name>A0A813FTM4_POLGL</name>
<evidence type="ECO:0000313" key="2">
    <source>
        <dbReference type="EMBL" id="CAE8615603.1"/>
    </source>
</evidence>
<keyword evidence="3" id="KW-1185">Reference proteome</keyword>
<dbReference type="AlphaFoldDB" id="A0A813FTM4"/>
<feature type="non-terminal residue" evidence="2">
    <location>
        <position position="95"/>
    </location>
</feature>
<dbReference type="OrthoDB" id="421273at2759"/>
<reference evidence="2" key="1">
    <citation type="submission" date="2021-02" db="EMBL/GenBank/DDBJ databases">
        <authorList>
            <person name="Dougan E. K."/>
            <person name="Rhodes N."/>
            <person name="Thang M."/>
            <person name="Chan C."/>
        </authorList>
    </citation>
    <scope>NUCLEOTIDE SEQUENCE</scope>
</reference>
<dbReference type="Proteomes" id="UP000654075">
    <property type="component" value="Unassembled WGS sequence"/>
</dbReference>
<dbReference type="EMBL" id="CAJNNV010025666">
    <property type="protein sequence ID" value="CAE8615603.1"/>
    <property type="molecule type" value="Genomic_DNA"/>
</dbReference>
<comment type="caution">
    <text evidence="2">The sequence shown here is derived from an EMBL/GenBank/DDBJ whole genome shotgun (WGS) entry which is preliminary data.</text>
</comment>
<evidence type="ECO:0000313" key="3">
    <source>
        <dbReference type="Proteomes" id="UP000654075"/>
    </source>
</evidence>
<evidence type="ECO:0000256" key="1">
    <source>
        <dbReference type="SAM" id="MobiDB-lite"/>
    </source>
</evidence>
<feature type="region of interest" description="Disordered" evidence="1">
    <location>
        <begin position="1"/>
        <end position="28"/>
    </location>
</feature>
<gene>
    <name evidence="2" type="ORF">PGLA1383_LOCUS33316</name>
</gene>
<organism evidence="2 3">
    <name type="scientific">Polarella glacialis</name>
    <name type="common">Dinoflagellate</name>
    <dbReference type="NCBI Taxonomy" id="89957"/>
    <lineage>
        <taxon>Eukaryota</taxon>
        <taxon>Sar</taxon>
        <taxon>Alveolata</taxon>
        <taxon>Dinophyceae</taxon>
        <taxon>Suessiales</taxon>
        <taxon>Suessiaceae</taxon>
        <taxon>Polarella</taxon>
    </lineage>
</organism>
<accession>A0A813FTM4</accession>